<evidence type="ECO:0000313" key="2">
    <source>
        <dbReference type="Proteomes" id="UP000022082"/>
    </source>
</evidence>
<dbReference type="EMBL" id="JGDJ01000060">
    <property type="protein sequence ID" value="EXZ31243.1"/>
    <property type="molecule type" value="Genomic_DNA"/>
</dbReference>
<comment type="caution">
    <text evidence="1">The sequence shown here is derived from an EMBL/GenBank/DDBJ whole genome shotgun (WGS) entry which is preliminary data.</text>
</comment>
<dbReference type="RefSeq" id="WP_032569345.1">
    <property type="nucleotide sequence ID" value="NZ_JGDJ01000060.1"/>
</dbReference>
<dbReference type="Proteomes" id="UP000022082">
    <property type="component" value="Unassembled WGS sequence"/>
</dbReference>
<reference evidence="1 2" key="1">
    <citation type="submission" date="2014-02" db="EMBL/GenBank/DDBJ databases">
        <authorList>
            <person name="Sears C."/>
            <person name="Carroll K."/>
            <person name="Sack B.R."/>
            <person name="Qadri F."/>
            <person name="Myers L.L."/>
            <person name="Chung G.-T."/>
            <person name="Escheverria P."/>
            <person name="Fraser C.M."/>
            <person name="Sadzewicz L."/>
            <person name="Shefchek K.A."/>
            <person name="Tallon L."/>
            <person name="Das S.P."/>
            <person name="Daugherty S."/>
            <person name="Mongodin E.F."/>
        </authorList>
    </citation>
    <scope>NUCLEOTIDE SEQUENCE [LARGE SCALE GENOMIC DNA]</scope>
    <source>
        <strain evidence="1 2">S36L11</strain>
    </source>
</reference>
<dbReference type="AlphaFoldDB" id="A0A015XHY2"/>
<gene>
    <name evidence="1" type="ORF">M136_4994</name>
</gene>
<proteinExistence type="predicted"/>
<accession>A0A015XHY2</accession>
<organism evidence="1 2">
    <name type="scientific">Bacteroides fragilis str. S36L11</name>
    <dbReference type="NCBI Taxonomy" id="1339327"/>
    <lineage>
        <taxon>Bacteria</taxon>
        <taxon>Pseudomonadati</taxon>
        <taxon>Bacteroidota</taxon>
        <taxon>Bacteroidia</taxon>
        <taxon>Bacteroidales</taxon>
        <taxon>Bacteroidaceae</taxon>
        <taxon>Bacteroides</taxon>
    </lineage>
</organism>
<protein>
    <submittedName>
        <fullName evidence="1">Uncharacterized protein</fullName>
    </submittedName>
</protein>
<dbReference type="PATRIC" id="fig|1339327.3.peg.258"/>
<name>A0A015XHY2_BACFG</name>
<sequence>MSEAGKEYRQFVKQRREERYSQFVNSTLPAIKSLGYEVIQRNDYGFEFIVPKKGFGWVIFYPKGDRILLCKQNKWIYGGFSWIRKHILKGNGSMQNRCTDYYSAS</sequence>
<evidence type="ECO:0000313" key="1">
    <source>
        <dbReference type="EMBL" id="EXZ31243.1"/>
    </source>
</evidence>